<name>A0ABN9SCN6_9DINO</name>
<feature type="transmembrane region" description="Helical" evidence="2">
    <location>
        <begin position="123"/>
        <end position="145"/>
    </location>
</feature>
<evidence type="ECO:0000313" key="3">
    <source>
        <dbReference type="EMBL" id="CAK0827603.1"/>
    </source>
</evidence>
<gene>
    <name evidence="3" type="ORF">PCOR1329_LOCUS27106</name>
</gene>
<protein>
    <submittedName>
        <fullName evidence="3">Uncharacterized protein</fullName>
    </submittedName>
</protein>
<comment type="caution">
    <text evidence="3">The sequence shown here is derived from an EMBL/GenBank/DDBJ whole genome shotgun (WGS) entry which is preliminary data.</text>
</comment>
<accession>A0ABN9SCN6</accession>
<keyword evidence="2" id="KW-1133">Transmembrane helix</keyword>
<sequence length="200" mass="21135">ASALVVKDRVSPDAVVLNLQAAEPKYSRLGAAPEGPAALSSGRPGASAPSPRSDGGRRGSVQSGPAIWESLLEAKLVGKTTRRFYQSFSFSWPGAIWGIATSAVYAYMVYAPDPAMSGVFGKTAVAFFANVLLFVTLCGNFAVYGSKWFLEAPRRAAAKPSGGEGHAGSQEALPEDVLQHRQASLLLRGTNCVEVDRVYQ</sequence>
<evidence type="ECO:0000256" key="2">
    <source>
        <dbReference type="SAM" id="Phobius"/>
    </source>
</evidence>
<feature type="compositionally biased region" description="Low complexity" evidence="1">
    <location>
        <begin position="35"/>
        <end position="53"/>
    </location>
</feature>
<dbReference type="Proteomes" id="UP001189429">
    <property type="component" value="Unassembled WGS sequence"/>
</dbReference>
<dbReference type="EMBL" id="CAUYUJ010009778">
    <property type="protein sequence ID" value="CAK0827603.1"/>
    <property type="molecule type" value="Genomic_DNA"/>
</dbReference>
<evidence type="ECO:0000256" key="1">
    <source>
        <dbReference type="SAM" id="MobiDB-lite"/>
    </source>
</evidence>
<keyword evidence="4" id="KW-1185">Reference proteome</keyword>
<organism evidence="3 4">
    <name type="scientific">Prorocentrum cordatum</name>
    <dbReference type="NCBI Taxonomy" id="2364126"/>
    <lineage>
        <taxon>Eukaryota</taxon>
        <taxon>Sar</taxon>
        <taxon>Alveolata</taxon>
        <taxon>Dinophyceae</taxon>
        <taxon>Prorocentrales</taxon>
        <taxon>Prorocentraceae</taxon>
        <taxon>Prorocentrum</taxon>
    </lineage>
</organism>
<keyword evidence="2" id="KW-0472">Membrane</keyword>
<evidence type="ECO:0000313" key="4">
    <source>
        <dbReference type="Proteomes" id="UP001189429"/>
    </source>
</evidence>
<proteinExistence type="predicted"/>
<keyword evidence="2" id="KW-0812">Transmembrane</keyword>
<reference evidence="3" key="1">
    <citation type="submission" date="2023-10" db="EMBL/GenBank/DDBJ databases">
        <authorList>
            <person name="Chen Y."/>
            <person name="Shah S."/>
            <person name="Dougan E. K."/>
            <person name="Thang M."/>
            <person name="Chan C."/>
        </authorList>
    </citation>
    <scope>NUCLEOTIDE SEQUENCE [LARGE SCALE GENOMIC DNA]</scope>
</reference>
<feature type="non-terminal residue" evidence="3">
    <location>
        <position position="1"/>
    </location>
</feature>
<feature type="transmembrane region" description="Helical" evidence="2">
    <location>
        <begin position="90"/>
        <end position="111"/>
    </location>
</feature>
<feature type="region of interest" description="Disordered" evidence="1">
    <location>
        <begin position="28"/>
        <end position="62"/>
    </location>
</feature>